<evidence type="ECO:0000256" key="1">
    <source>
        <dbReference type="ARBA" id="ARBA00004442"/>
    </source>
</evidence>
<dbReference type="InterPro" id="IPR006664">
    <property type="entry name" value="OMP_bac"/>
</dbReference>
<dbReference type="PANTHER" id="PTHR30329">
    <property type="entry name" value="STATOR ELEMENT OF FLAGELLAR MOTOR COMPLEX"/>
    <property type="match status" value="1"/>
</dbReference>
<dbReference type="GO" id="GO:0009279">
    <property type="term" value="C:cell outer membrane"/>
    <property type="evidence" value="ECO:0007669"/>
    <property type="project" value="UniProtKB-SubCell"/>
</dbReference>
<dbReference type="Proteomes" id="UP000240424">
    <property type="component" value="Unassembled WGS sequence"/>
</dbReference>
<evidence type="ECO:0000256" key="3">
    <source>
        <dbReference type="ARBA" id="ARBA00023237"/>
    </source>
</evidence>
<dbReference type="Gene3D" id="3.30.1330.60">
    <property type="entry name" value="OmpA-like domain"/>
    <property type="match status" value="1"/>
</dbReference>
<dbReference type="InterPro" id="IPR036737">
    <property type="entry name" value="OmpA-like_sf"/>
</dbReference>
<dbReference type="Pfam" id="PF00691">
    <property type="entry name" value="OmpA"/>
    <property type="match status" value="1"/>
</dbReference>
<sequence length="307" mass="31102">VRAIALPWLIGLVVIPLSIAAIGYGALDGPRAANGLNGALATVGPSGKRGAPKVNLAPLSIVRGANGVTLTGNVPDDSAKTILLKTLKASLPAGVNIIDQIQLDPSIDALDFSHAGPIFKDSASITDFNFSVNGDTITLAGTAGSPGEKNTIEGEVKHTWSHLNVVDNLAVNGATPPAAPPAPPRPAPCSDLQTAINATTGGPVTFDTDGISLTPVDDQVLTQVADKLKACPDAHATINGYADNSGTDAINVPLSTRRAQAVADFLVAHGVAGDHLVVKGLGSIDPVAGNDTADGRAKNRRAEIVVS</sequence>
<evidence type="ECO:0000256" key="4">
    <source>
        <dbReference type="PROSITE-ProRule" id="PRU00473"/>
    </source>
</evidence>
<organism evidence="6 7">
    <name type="scientific">Mycobacterium numidiamassiliense</name>
    <dbReference type="NCBI Taxonomy" id="1841861"/>
    <lineage>
        <taxon>Bacteria</taxon>
        <taxon>Bacillati</taxon>
        <taxon>Actinomycetota</taxon>
        <taxon>Actinomycetes</taxon>
        <taxon>Mycobacteriales</taxon>
        <taxon>Mycobacteriaceae</taxon>
        <taxon>Mycobacterium</taxon>
    </lineage>
</organism>
<protein>
    <recommendedName>
        <fullName evidence="5">OmpA-like domain-containing protein</fullName>
    </recommendedName>
</protein>
<comment type="subcellular location">
    <subcellularLocation>
        <location evidence="1">Cell outer membrane</location>
    </subcellularLocation>
</comment>
<name>A0A2U3PA09_9MYCO</name>
<dbReference type="PROSITE" id="PS51123">
    <property type="entry name" value="OMPA_2"/>
    <property type="match status" value="1"/>
</dbReference>
<dbReference type="PANTHER" id="PTHR30329:SF21">
    <property type="entry name" value="LIPOPROTEIN YIAD-RELATED"/>
    <property type="match status" value="1"/>
</dbReference>
<dbReference type="EMBL" id="FUEZ01000004">
    <property type="protein sequence ID" value="SPM40570.1"/>
    <property type="molecule type" value="Genomic_DNA"/>
</dbReference>
<keyword evidence="3" id="KW-0998">Cell outer membrane</keyword>
<dbReference type="InterPro" id="IPR050330">
    <property type="entry name" value="Bact_OuterMem_StrucFunc"/>
</dbReference>
<dbReference type="Gene3D" id="3.40.1520.20">
    <property type="match status" value="1"/>
</dbReference>
<dbReference type="InterPro" id="IPR054121">
    <property type="entry name" value="ArfA_BON-like"/>
</dbReference>
<reference evidence="6 7" key="1">
    <citation type="submission" date="2017-01" db="EMBL/GenBank/DDBJ databases">
        <authorList>
            <consortium name="Urmite Genomes"/>
        </authorList>
    </citation>
    <scope>NUCLEOTIDE SEQUENCE [LARGE SCALE GENOMIC DNA]</scope>
    <source>
        <strain evidence="6 7">AB215</strain>
    </source>
</reference>
<proteinExistence type="predicted"/>
<evidence type="ECO:0000259" key="5">
    <source>
        <dbReference type="PROSITE" id="PS51123"/>
    </source>
</evidence>
<dbReference type="PRINTS" id="PR01021">
    <property type="entry name" value="OMPADOMAIN"/>
</dbReference>
<dbReference type="AlphaFoldDB" id="A0A2U3PA09"/>
<dbReference type="Pfam" id="PF21923">
    <property type="entry name" value="BON_like"/>
    <property type="match status" value="1"/>
</dbReference>
<keyword evidence="2 4" id="KW-0472">Membrane</keyword>
<dbReference type="InterPro" id="IPR006665">
    <property type="entry name" value="OmpA-like"/>
</dbReference>
<dbReference type="STRING" id="1841861.GCA_900157365_01090"/>
<dbReference type="CDD" id="cd07185">
    <property type="entry name" value="OmpA_C-like"/>
    <property type="match status" value="1"/>
</dbReference>
<feature type="domain" description="OmpA-like" evidence="5">
    <location>
        <begin position="193"/>
        <end position="307"/>
    </location>
</feature>
<evidence type="ECO:0000313" key="6">
    <source>
        <dbReference type="EMBL" id="SPM40570.1"/>
    </source>
</evidence>
<evidence type="ECO:0000256" key="2">
    <source>
        <dbReference type="ARBA" id="ARBA00023136"/>
    </source>
</evidence>
<dbReference type="SUPFAM" id="SSF103088">
    <property type="entry name" value="OmpA-like"/>
    <property type="match status" value="1"/>
</dbReference>
<evidence type="ECO:0000313" key="7">
    <source>
        <dbReference type="Proteomes" id="UP000240424"/>
    </source>
</evidence>
<accession>A0A2U3PA09</accession>
<feature type="non-terminal residue" evidence="6">
    <location>
        <position position="1"/>
    </location>
</feature>
<keyword evidence="7" id="KW-1185">Reference proteome</keyword>
<gene>
    <name evidence="6" type="ORF">MNAB215_2771</name>
</gene>